<evidence type="ECO:0008006" key="3">
    <source>
        <dbReference type="Google" id="ProtNLM"/>
    </source>
</evidence>
<organism evidence="1 2">
    <name type="scientific">Methanimicrococcus hongohii</name>
    <dbReference type="NCBI Taxonomy" id="3028295"/>
    <lineage>
        <taxon>Archaea</taxon>
        <taxon>Methanobacteriati</taxon>
        <taxon>Methanobacteriota</taxon>
        <taxon>Stenosarchaea group</taxon>
        <taxon>Methanomicrobia</taxon>
        <taxon>Methanosarcinales</taxon>
        <taxon>Methanosarcinaceae</taxon>
        <taxon>Methanimicrococcus</taxon>
    </lineage>
</organism>
<dbReference type="SUPFAM" id="SSF88723">
    <property type="entry name" value="PIN domain-like"/>
    <property type="match status" value="1"/>
</dbReference>
<sequence>MIYSIQSLESVPSDEQFYVDANILYFIYFCDQDSKINKTKSKTYLKFITKLQNSGNQLHISALNLQELVHVAEKAELEKYCQNNNIRMTLKKYRDIQEERLIIQDKLETILQQICSTYFVTDEFVDLNTIHLLIKTYNRHRFDPIDFLAVCPKCRDCKSVSQNFNIITDDSDFKKNSKFRNDPNINLYTI</sequence>
<dbReference type="GeneID" id="85194951"/>
<dbReference type="Proteomes" id="UP001302978">
    <property type="component" value="Chromosome"/>
</dbReference>
<dbReference type="EMBL" id="CP131059">
    <property type="protein sequence ID" value="WNY23158.1"/>
    <property type="molecule type" value="Genomic_DNA"/>
</dbReference>
<evidence type="ECO:0000313" key="1">
    <source>
        <dbReference type="EMBL" id="WNY23158.1"/>
    </source>
</evidence>
<accession>A0AA96UZV2</accession>
<protein>
    <recommendedName>
        <fullName evidence="3">PIN domain-containing protein</fullName>
    </recommendedName>
</protein>
<evidence type="ECO:0000313" key="2">
    <source>
        <dbReference type="Proteomes" id="UP001302978"/>
    </source>
</evidence>
<proteinExistence type="predicted"/>
<dbReference type="KEGG" id="mehf:MmiHf6_04620"/>
<name>A0AA96UZV2_9EURY</name>
<reference evidence="1 2" key="1">
    <citation type="submission" date="2023-07" db="EMBL/GenBank/DDBJ databases">
        <title>Closed genoem sequence of Methanomicrococcus sp. Hf6.</title>
        <authorList>
            <person name="Poehlein A."/>
            <person name="Protasov E."/>
            <person name="Platt K."/>
            <person name="Reeh H."/>
            <person name="Daniel R."/>
            <person name="Brune A."/>
        </authorList>
    </citation>
    <scope>NUCLEOTIDE SEQUENCE [LARGE SCALE GENOMIC DNA]</scope>
    <source>
        <strain evidence="1 2">Hf6</strain>
    </source>
</reference>
<dbReference type="RefSeq" id="WP_316558167.1">
    <property type="nucleotide sequence ID" value="NZ_CP131059.1"/>
</dbReference>
<dbReference type="AlphaFoldDB" id="A0AA96UZV2"/>
<gene>
    <name evidence="1" type="ORF">MmiHf6_04620</name>
</gene>
<keyword evidence="2" id="KW-1185">Reference proteome</keyword>
<dbReference type="InterPro" id="IPR029060">
    <property type="entry name" value="PIN-like_dom_sf"/>
</dbReference>